<dbReference type="InterPro" id="IPR029526">
    <property type="entry name" value="PGBD"/>
</dbReference>
<dbReference type="Pfam" id="PF13843">
    <property type="entry name" value="DDE_Tnp_1_7"/>
    <property type="match status" value="1"/>
</dbReference>
<evidence type="ECO:0000313" key="3">
    <source>
        <dbReference type="Proteomes" id="UP001152888"/>
    </source>
</evidence>
<reference evidence="2" key="1">
    <citation type="submission" date="2022-03" db="EMBL/GenBank/DDBJ databases">
        <authorList>
            <person name="Sayadi A."/>
        </authorList>
    </citation>
    <scope>NUCLEOTIDE SEQUENCE</scope>
</reference>
<evidence type="ECO:0000259" key="1">
    <source>
        <dbReference type="Pfam" id="PF13843"/>
    </source>
</evidence>
<keyword evidence="3" id="KW-1185">Reference proteome</keyword>
<sequence>MSRDRFPWHLGNVHLEDGRDSPNYDKLYKVRPLLETLSETFRSSNGTSKHQSIDESMIRFKGRSFYSSLCLSSPTNKVIKSGFDPMITGLIGASDDKTSRSKVTAKHFKKIVLKNALINVCICHNTGHPDDVPFVALVRILTEPGGNV</sequence>
<evidence type="ECO:0000313" key="2">
    <source>
        <dbReference type="EMBL" id="CAH1991829.1"/>
    </source>
</evidence>
<comment type="caution">
    <text evidence="2">The sequence shown here is derived from an EMBL/GenBank/DDBJ whole genome shotgun (WGS) entry which is preliminary data.</text>
</comment>
<organism evidence="2 3">
    <name type="scientific">Acanthoscelides obtectus</name>
    <name type="common">Bean weevil</name>
    <name type="synonym">Bruchus obtectus</name>
    <dbReference type="NCBI Taxonomy" id="200917"/>
    <lineage>
        <taxon>Eukaryota</taxon>
        <taxon>Metazoa</taxon>
        <taxon>Ecdysozoa</taxon>
        <taxon>Arthropoda</taxon>
        <taxon>Hexapoda</taxon>
        <taxon>Insecta</taxon>
        <taxon>Pterygota</taxon>
        <taxon>Neoptera</taxon>
        <taxon>Endopterygota</taxon>
        <taxon>Coleoptera</taxon>
        <taxon>Polyphaga</taxon>
        <taxon>Cucujiformia</taxon>
        <taxon>Chrysomeloidea</taxon>
        <taxon>Chrysomelidae</taxon>
        <taxon>Bruchinae</taxon>
        <taxon>Bruchini</taxon>
        <taxon>Acanthoscelides</taxon>
    </lineage>
</organism>
<dbReference type="OrthoDB" id="7698496at2759"/>
<dbReference type="EMBL" id="CAKOFQ010007125">
    <property type="protein sequence ID" value="CAH1991829.1"/>
    <property type="molecule type" value="Genomic_DNA"/>
</dbReference>
<proteinExistence type="predicted"/>
<protein>
    <recommendedName>
        <fullName evidence="1">PiggyBac transposable element-derived protein domain-containing protein</fullName>
    </recommendedName>
</protein>
<gene>
    <name evidence="2" type="ORF">ACAOBT_LOCUS20495</name>
</gene>
<feature type="domain" description="PiggyBac transposable element-derived protein" evidence="1">
    <location>
        <begin position="1"/>
        <end position="77"/>
    </location>
</feature>
<dbReference type="Proteomes" id="UP001152888">
    <property type="component" value="Unassembled WGS sequence"/>
</dbReference>
<accession>A0A9P0LEZ4</accession>
<name>A0A9P0LEZ4_ACAOB</name>
<dbReference type="AlphaFoldDB" id="A0A9P0LEZ4"/>